<proteinExistence type="predicted"/>
<gene>
    <name evidence="1" type="ORF">HPBE_LOCUS20559</name>
</gene>
<dbReference type="AlphaFoldDB" id="A0A3P8FEJ2"/>
<organism evidence="1">
    <name type="scientific">Heligmosomoides polygyrus</name>
    <name type="common">Parasitic roundworm</name>
    <dbReference type="NCBI Taxonomy" id="6339"/>
    <lineage>
        <taxon>Eukaryota</taxon>
        <taxon>Metazoa</taxon>
        <taxon>Ecdysozoa</taxon>
        <taxon>Nematoda</taxon>
        <taxon>Chromadorea</taxon>
        <taxon>Rhabditida</taxon>
        <taxon>Rhabditina</taxon>
        <taxon>Rhabditomorpha</taxon>
        <taxon>Strongyloidea</taxon>
        <taxon>Heligmosomidae</taxon>
        <taxon>Heligmosomoides</taxon>
    </lineage>
</organism>
<protein>
    <submittedName>
        <fullName evidence="3">RUN domain-containing protein</fullName>
    </submittedName>
</protein>
<name>A0A3P8FEJ2_HELPZ</name>
<sequence length="94" mass="10886">MGSAPKTIEIGKKPRRLVDEVCQNVSEFLVLLTHAALYRFGGYRSSEFRDYSWGSRVATKMCLDDRVFRYCQRSAHLAHQAIEKHNLETYEGVF</sequence>
<dbReference type="OrthoDB" id="5827425at2759"/>
<evidence type="ECO:0000313" key="2">
    <source>
        <dbReference type="Proteomes" id="UP000050761"/>
    </source>
</evidence>
<reference evidence="1 2" key="1">
    <citation type="submission" date="2018-11" db="EMBL/GenBank/DDBJ databases">
        <authorList>
            <consortium name="Pathogen Informatics"/>
        </authorList>
    </citation>
    <scope>NUCLEOTIDE SEQUENCE [LARGE SCALE GENOMIC DNA]</scope>
</reference>
<evidence type="ECO:0000313" key="1">
    <source>
        <dbReference type="EMBL" id="VDP20673.1"/>
    </source>
</evidence>
<reference evidence="3" key="2">
    <citation type="submission" date="2019-09" db="UniProtKB">
        <authorList>
            <consortium name="WormBaseParasite"/>
        </authorList>
    </citation>
    <scope>IDENTIFICATION</scope>
</reference>
<dbReference type="WBParaSite" id="HPBE_0002056001-mRNA-1">
    <property type="protein sequence ID" value="HPBE_0002056001-mRNA-1"/>
    <property type="gene ID" value="HPBE_0002056001"/>
</dbReference>
<keyword evidence="2" id="KW-1185">Reference proteome</keyword>
<dbReference type="Proteomes" id="UP000050761">
    <property type="component" value="Unassembled WGS sequence"/>
</dbReference>
<dbReference type="EMBL" id="UZAH01032252">
    <property type="protein sequence ID" value="VDP20673.1"/>
    <property type="molecule type" value="Genomic_DNA"/>
</dbReference>
<evidence type="ECO:0000313" key="3">
    <source>
        <dbReference type="WBParaSite" id="HPBE_0002056001-mRNA-1"/>
    </source>
</evidence>
<accession>A0A3P8FEJ2</accession>